<dbReference type="AlphaFoldDB" id="A0A3B0YV83"/>
<dbReference type="PANTHER" id="PTHR37486">
    <property type="entry name" value="STRINGENT STARVATION PROTEIN B"/>
    <property type="match status" value="1"/>
</dbReference>
<feature type="region of interest" description="Disordered" evidence="1">
    <location>
        <begin position="104"/>
        <end position="141"/>
    </location>
</feature>
<dbReference type="GO" id="GO:0005840">
    <property type="term" value="C:ribosome"/>
    <property type="evidence" value="ECO:0007669"/>
    <property type="project" value="TreeGrafter"/>
</dbReference>
<dbReference type="Gene3D" id="2.30.30.220">
    <property type="entry name" value="SspB-like"/>
    <property type="match status" value="1"/>
</dbReference>
<dbReference type="GO" id="GO:0005829">
    <property type="term" value="C:cytosol"/>
    <property type="evidence" value="ECO:0007669"/>
    <property type="project" value="TreeGrafter"/>
</dbReference>
<dbReference type="PANTHER" id="PTHR37486:SF1">
    <property type="entry name" value="STRINGENT STARVATION PROTEIN B"/>
    <property type="match status" value="1"/>
</dbReference>
<dbReference type="GO" id="GO:0045732">
    <property type="term" value="P:positive regulation of protein catabolic process"/>
    <property type="evidence" value="ECO:0007669"/>
    <property type="project" value="TreeGrafter"/>
</dbReference>
<dbReference type="Pfam" id="PF04386">
    <property type="entry name" value="SspB"/>
    <property type="match status" value="1"/>
</dbReference>
<name>A0A3B0YV83_9ZZZZ</name>
<dbReference type="EMBL" id="UOFL01000036">
    <property type="protein sequence ID" value="VAW72376.1"/>
    <property type="molecule type" value="Genomic_DNA"/>
</dbReference>
<evidence type="ECO:0000256" key="1">
    <source>
        <dbReference type="SAM" id="MobiDB-lite"/>
    </source>
</evidence>
<reference evidence="2" key="1">
    <citation type="submission" date="2018-06" db="EMBL/GenBank/DDBJ databases">
        <authorList>
            <person name="Zhirakovskaya E."/>
        </authorList>
    </citation>
    <scope>NUCLEOTIDE SEQUENCE</scope>
</reference>
<dbReference type="InterPro" id="IPR007481">
    <property type="entry name" value="SspB"/>
</dbReference>
<gene>
    <name evidence="2" type="ORF">MNBD_GAMMA12-1760</name>
</gene>
<evidence type="ECO:0000313" key="2">
    <source>
        <dbReference type="EMBL" id="VAW72376.1"/>
    </source>
</evidence>
<dbReference type="InterPro" id="IPR036760">
    <property type="entry name" value="SspB-like_sf"/>
</dbReference>
<protein>
    <submittedName>
        <fullName evidence="2">Stringent starvation protein B</fullName>
    </submittedName>
</protein>
<organism evidence="2">
    <name type="scientific">hydrothermal vent metagenome</name>
    <dbReference type="NCBI Taxonomy" id="652676"/>
    <lineage>
        <taxon>unclassified sequences</taxon>
        <taxon>metagenomes</taxon>
        <taxon>ecological metagenomes</taxon>
    </lineage>
</organism>
<proteinExistence type="predicted"/>
<dbReference type="SUPFAM" id="SSF101738">
    <property type="entry name" value="SspB-like"/>
    <property type="match status" value="1"/>
</dbReference>
<accession>A0A3B0YV83</accession>
<sequence>MSNENDAIALRPFLIRALHEWMETNSWTAHLIVDLSDDEVIAPGGMPTEDDSVQYNISSSAVKDLLLGNDWVSFNARFSGVPQQITIPVRAILGVMARENGQGMLFNDQISDDETPGPDNGGSDGTAKDSGSVRPALKIVK</sequence>